<evidence type="ECO:0000313" key="2">
    <source>
        <dbReference type="Proteomes" id="UP000886998"/>
    </source>
</evidence>
<keyword evidence="2" id="KW-1185">Reference proteome</keyword>
<evidence type="ECO:0000313" key="1">
    <source>
        <dbReference type="EMBL" id="GFY55523.1"/>
    </source>
</evidence>
<organism evidence="1 2">
    <name type="scientific">Trichonephila inaurata madagascariensis</name>
    <dbReference type="NCBI Taxonomy" id="2747483"/>
    <lineage>
        <taxon>Eukaryota</taxon>
        <taxon>Metazoa</taxon>
        <taxon>Ecdysozoa</taxon>
        <taxon>Arthropoda</taxon>
        <taxon>Chelicerata</taxon>
        <taxon>Arachnida</taxon>
        <taxon>Araneae</taxon>
        <taxon>Araneomorphae</taxon>
        <taxon>Entelegynae</taxon>
        <taxon>Araneoidea</taxon>
        <taxon>Nephilidae</taxon>
        <taxon>Trichonephila</taxon>
        <taxon>Trichonephila inaurata</taxon>
    </lineage>
</organism>
<dbReference type="AlphaFoldDB" id="A0A8X6XKB9"/>
<dbReference type="PANTHER" id="PTHR47331">
    <property type="entry name" value="PHD-TYPE DOMAIN-CONTAINING PROTEIN"/>
    <property type="match status" value="1"/>
</dbReference>
<accession>A0A8X6XKB9</accession>
<comment type="caution">
    <text evidence="1">The sequence shown here is derived from an EMBL/GenBank/DDBJ whole genome shotgun (WGS) entry which is preliminary data.</text>
</comment>
<name>A0A8X6XKB9_9ARAC</name>
<protein>
    <submittedName>
        <fullName evidence="1">Integrase catalytic domain-containing protein</fullName>
    </submittedName>
</protein>
<dbReference type="Proteomes" id="UP000886998">
    <property type="component" value="Unassembled WGS sequence"/>
</dbReference>
<gene>
    <name evidence="1" type="primary">X975_06179</name>
    <name evidence="1" type="ORF">TNIN_353511</name>
</gene>
<sequence>MKLAFLQIMLNEEDRDVTKLLFSNDSSDDSQLPSVNRFTRVLFGISSSHFLLSSNIKHHLKKYSEKKYLAKPIDPLTSSIPCDRTNQTPAFSVCGLDFAGPLYVNNFGELQKSYIVLFTWGVTRALHLEILSDMTTNSFLLAFR</sequence>
<dbReference type="GO" id="GO:0003676">
    <property type="term" value="F:nucleic acid binding"/>
    <property type="evidence" value="ECO:0007669"/>
    <property type="project" value="InterPro"/>
</dbReference>
<dbReference type="PANTHER" id="PTHR47331:SF5">
    <property type="entry name" value="RIBONUCLEASE H"/>
    <property type="match status" value="1"/>
</dbReference>
<dbReference type="OrthoDB" id="6432901at2759"/>
<dbReference type="InterPro" id="IPR036397">
    <property type="entry name" value="RNaseH_sf"/>
</dbReference>
<dbReference type="Gene3D" id="3.30.420.10">
    <property type="entry name" value="Ribonuclease H-like superfamily/Ribonuclease H"/>
    <property type="match status" value="1"/>
</dbReference>
<dbReference type="EMBL" id="BMAV01010435">
    <property type="protein sequence ID" value="GFY55523.1"/>
    <property type="molecule type" value="Genomic_DNA"/>
</dbReference>
<proteinExistence type="predicted"/>
<reference evidence="1" key="1">
    <citation type="submission" date="2020-08" db="EMBL/GenBank/DDBJ databases">
        <title>Multicomponent nature underlies the extraordinary mechanical properties of spider dragline silk.</title>
        <authorList>
            <person name="Kono N."/>
            <person name="Nakamura H."/>
            <person name="Mori M."/>
            <person name="Yoshida Y."/>
            <person name="Ohtoshi R."/>
            <person name="Malay A.D."/>
            <person name="Moran D.A.P."/>
            <person name="Tomita M."/>
            <person name="Numata K."/>
            <person name="Arakawa K."/>
        </authorList>
    </citation>
    <scope>NUCLEOTIDE SEQUENCE</scope>
</reference>